<protein>
    <submittedName>
        <fullName evidence="4">Alpha/beta hydrolase</fullName>
    </submittedName>
</protein>
<dbReference type="Gene3D" id="3.40.50.1820">
    <property type="entry name" value="alpha/beta hydrolase"/>
    <property type="match status" value="1"/>
</dbReference>
<dbReference type="OrthoDB" id="8476759at2"/>
<dbReference type="EMBL" id="VDDA01000011">
    <property type="protein sequence ID" value="TNC10878.1"/>
    <property type="molecule type" value="Genomic_DNA"/>
</dbReference>
<evidence type="ECO:0000313" key="4">
    <source>
        <dbReference type="EMBL" id="TNC10878.1"/>
    </source>
</evidence>
<keyword evidence="5" id="KW-1185">Reference proteome</keyword>
<evidence type="ECO:0000256" key="1">
    <source>
        <dbReference type="SAM" id="MobiDB-lite"/>
    </source>
</evidence>
<accession>A0A5C4LGC8</accession>
<feature type="chain" id="PRO_5022664621" evidence="2">
    <location>
        <begin position="21"/>
        <end position="419"/>
    </location>
</feature>
<dbReference type="SUPFAM" id="SSF53474">
    <property type="entry name" value="alpha/beta-Hydrolases"/>
    <property type="match status" value="1"/>
</dbReference>
<dbReference type="AlphaFoldDB" id="A0A5C4LGC8"/>
<dbReference type="Proteomes" id="UP000305267">
    <property type="component" value="Unassembled WGS sequence"/>
</dbReference>
<comment type="caution">
    <text evidence="4">The sequence shown here is derived from an EMBL/GenBank/DDBJ whole genome shotgun (WGS) entry which is preliminary data.</text>
</comment>
<reference evidence="4 5" key="1">
    <citation type="submission" date="2019-06" db="EMBL/GenBank/DDBJ databases">
        <title>Genome of Methylobacterium sp. 17Sr1-39.</title>
        <authorList>
            <person name="Seo T."/>
        </authorList>
    </citation>
    <scope>NUCLEOTIDE SEQUENCE [LARGE SCALE GENOMIC DNA]</scope>
    <source>
        <strain evidence="4 5">17Sr1-39</strain>
    </source>
</reference>
<name>A0A5C4LGC8_9HYPH</name>
<dbReference type="RefSeq" id="WP_139037952.1">
    <property type="nucleotide sequence ID" value="NZ_VDDA01000011.1"/>
</dbReference>
<sequence>MKWLRAVLLLAAMVASGAQAGAASPGTVPDLPTFSAHRDQALDRLRTRWGSEHAVTLNAPREWRPVSSGRGGKPSRGILLVHGLGDSPWSFHDIARDLAAGGILVRTILLPGHGTRPEDLLDVDVGQWRQVVREQAEALRRDVGQVYLGGFSTGANLVTEYAYENEAIAGLVLFSPGFKSDIPLDWTTPLLARIRPWLLAPGGRAPLQNEVRYLMVPTNGFAQFYFSSRAVRRHLDERPYEKPVFMVVARNDSVLDAGYLLDTFRERFPHPASRLIWYGETPAGLGDDTRILVRSDRLPEWRISQFSHMGILFSPGNRLYGDRGTSRICWNGQTDAGLQACERGGEVWYSDWGYREANKTHARLTFNPYYAWQSSVMTSVLDAAAGRPGKLAGDPAEGSSGTIPEATSRISSAAPATRP</sequence>
<organism evidence="4 5">
    <name type="scientific">Methylobacterium terricola</name>
    <dbReference type="NCBI Taxonomy" id="2583531"/>
    <lineage>
        <taxon>Bacteria</taxon>
        <taxon>Pseudomonadati</taxon>
        <taxon>Pseudomonadota</taxon>
        <taxon>Alphaproteobacteria</taxon>
        <taxon>Hyphomicrobiales</taxon>
        <taxon>Methylobacteriaceae</taxon>
        <taxon>Methylobacterium</taxon>
    </lineage>
</organism>
<evidence type="ECO:0000256" key="2">
    <source>
        <dbReference type="SAM" id="SignalP"/>
    </source>
</evidence>
<proteinExistence type="predicted"/>
<feature type="domain" description="Serine aminopeptidase S33" evidence="3">
    <location>
        <begin position="73"/>
        <end position="199"/>
    </location>
</feature>
<feature type="region of interest" description="Disordered" evidence="1">
    <location>
        <begin position="387"/>
        <end position="419"/>
    </location>
</feature>
<keyword evidence="2" id="KW-0732">Signal</keyword>
<dbReference type="InterPro" id="IPR022742">
    <property type="entry name" value="Hydrolase_4"/>
</dbReference>
<gene>
    <name evidence="4" type="ORF">FF100_22265</name>
</gene>
<dbReference type="InterPro" id="IPR029058">
    <property type="entry name" value="AB_hydrolase_fold"/>
</dbReference>
<feature type="signal peptide" evidence="2">
    <location>
        <begin position="1"/>
        <end position="20"/>
    </location>
</feature>
<dbReference type="GO" id="GO:0016787">
    <property type="term" value="F:hydrolase activity"/>
    <property type="evidence" value="ECO:0007669"/>
    <property type="project" value="UniProtKB-KW"/>
</dbReference>
<keyword evidence="4" id="KW-0378">Hydrolase</keyword>
<dbReference type="Pfam" id="PF12146">
    <property type="entry name" value="Hydrolase_4"/>
    <property type="match status" value="1"/>
</dbReference>
<evidence type="ECO:0000313" key="5">
    <source>
        <dbReference type="Proteomes" id="UP000305267"/>
    </source>
</evidence>
<evidence type="ECO:0000259" key="3">
    <source>
        <dbReference type="Pfam" id="PF12146"/>
    </source>
</evidence>